<feature type="transmembrane region" description="Helical" evidence="9">
    <location>
        <begin position="131"/>
        <end position="149"/>
    </location>
</feature>
<dbReference type="Proteomes" id="UP000824106">
    <property type="component" value="Unassembled WGS sequence"/>
</dbReference>
<evidence type="ECO:0000313" key="11">
    <source>
        <dbReference type="EMBL" id="HIZ71307.1"/>
    </source>
</evidence>
<keyword evidence="6 9" id="KW-1133">Transmembrane helix</keyword>
<feature type="transmembrane region" description="Helical" evidence="9">
    <location>
        <begin position="32"/>
        <end position="55"/>
    </location>
</feature>
<dbReference type="NCBIfam" id="TIGR00359">
    <property type="entry name" value="cello_pts_IIC"/>
    <property type="match status" value="1"/>
</dbReference>
<dbReference type="GO" id="GO:0008982">
    <property type="term" value="F:protein-N(PI)-phosphohistidine-sugar phosphotransferase activity"/>
    <property type="evidence" value="ECO:0007669"/>
    <property type="project" value="UniProtKB-UniRule"/>
</dbReference>
<evidence type="ECO:0000256" key="6">
    <source>
        <dbReference type="ARBA" id="ARBA00022989"/>
    </source>
</evidence>
<dbReference type="NCBIfam" id="TIGR00410">
    <property type="entry name" value="lacE"/>
    <property type="match status" value="1"/>
</dbReference>
<comment type="subcellular location">
    <subcellularLocation>
        <location evidence="1">Cell membrane</location>
        <topology evidence="1">Multi-pass membrane protein</topology>
    </subcellularLocation>
</comment>
<feature type="transmembrane region" description="Helical" evidence="9">
    <location>
        <begin position="67"/>
        <end position="87"/>
    </location>
</feature>
<name>A0A9D2G333_9LACT</name>
<evidence type="ECO:0000256" key="5">
    <source>
        <dbReference type="ARBA" id="ARBA00022692"/>
    </source>
</evidence>
<feature type="transmembrane region" description="Helical" evidence="9">
    <location>
        <begin position="275"/>
        <end position="296"/>
    </location>
</feature>
<keyword evidence="4 8" id="KW-0762">Sugar transport</keyword>
<dbReference type="InterPro" id="IPR004796">
    <property type="entry name" value="PTS_IIC_cello"/>
</dbReference>
<comment type="caution">
    <text evidence="11">The sequence shown here is derived from an EMBL/GenBank/DDBJ whole genome shotgun (WGS) entry which is preliminary data.</text>
</comment>
<keyword evidence="7 8" id="KW-0472">Membrane</keyword>
<dbReference type="InterPro" id="IPR004501">
    <property type="entry name" value="PTS_EIIC_3"/>
</dbReference>
<sequence>MNTFISYLENYFMPIAAKMANQRHLKAIRDGIITTMPLMIIGSVFMIIAFPPVPILAEFMEPYVSDLVIPTHATFELMSIVAVFAIAYNLGKSYNLDGLTSGVLALASFILVTPRTEEGDFPTAIMDSNGLFVAIILAIFSVEIYRLIVKRNLVIRMPEGVPEAVGTAFTALIPGFTIIFLTWVLRLFLDKTFDISLHDVITELVQAPLSQIGGSFLGGLVSIILIQIFWSAGIHGISVVASVMAPIWYALTEENVAAIQAGEPLPNIMTQQMSAIWTAVGGSGMVLALAILLLFSKSERYKNLGRITIWPSIFNISEPVMFGVPIVMDPILIIPFILAPVITYVLTYGAMALNVVGRPWAVIPWTTPPPFSGWLTTGDWRGAVLMTINLLISIAIYYPFFKVVDDRELKVEKESQENPEVEKT</sequence>
<feature type="transmembrane region" description="Helical" evidence="9">
    <location>
        <begin position="205"/>
        <end position="226"/>
    </location>
</feature>
<dbReference type="PROSITE" id="PS51105">
    <property type="entry name" value="PTS_EIIC_TYPE_3"/>
    <property type="match status" value="1"/>
</dbReference>
<keyword evidence="11" id="KW-0808">Transferase</keyword>
<dbReference type="EMBL" id="DXAZ01000092">
    <property type="protein sequence ID" value="HIZ71307.1"/>
    <property type="molecule type" value="Genomic_DNA"/>
</dbReference>
<gene>
    <name evidence="11" type="primary">celB</name>
    <name evidence="11" type="ORF">H9808_06035</name>
</gene>
<evidence type="ECO:0000256" key="4">
    <source>
        <dbReference type="ARBA" id="ARBA00022597"/>
    </source>
</evidence>
<evidence type="ECO:0000256" key="2">
    <source>
        <dbReference type="ARBA" id="ARBA00022448"/>
    </source>
</evidence>
<dbReference type="GO" id="GO:1901264">
    <property type="term" value="P:carbohydrate derivative transport"/>
    <property type="evidence" value="ECO:0007669"/>
    <property type="project" value="TreeGrafter"/>
</dbReference>
<keyword evidence="2 8" id="KW-0813">Transport</keyword>
<dbReference type="PANTHER" id="PTHR33989">
    <property type="match status" value="1"/>
</dbReference>
<proteinExistence type="predicted"/>
<feature type="domain" description="PTS EIIC type-3" evidence="10">
    <location>
        <begin position="8"/>
        <end position="400"/>
    </location>
</feature>
<reference evidence="11" key="1">
    <citation type="journal article" date="2021" name="PeerJ">
        <title>Extensive microbial diversity within the chicken gut microbiome revealed by metagenomics and culture.</title>
        <authorList>
            <person name="Gilroy R."/>
            <person name="Ravi A."/>
            <person name="Getino M."/>
            <person name="Pursley I."/>
            <person name="Horton D.L."/>
            <person name="Alikhan N.F."/>
            <person name="Baker D."/>
            <person name="Gharbi K."/>
            <person name="Hall N."/>
            <person name="Watson M."/>
            <person name="Adriaenssens E.M."/>
            <person name="Foster-Nyarko E."/>
            <person name="Jarju S."/>
            <person name="Secka A."/>
            <person name="Antonio M."/>
            <person name="Oren A."/>
            <person name="Chaudhuri R.R."/>
            <person name="La Ragione R."/>
            <person name="Hildebrand F."/>
            <person name="Pallen M.J."/>
        </authorList>
    </citation>
    <scope>NUCLEOTIDE SEQUENCE</scope>
    <source>
        <strain evidence="11">CHK169-4300</strain>
    </source>
</reference>
<evidence type="ECO:0000259" key="10">
    <source>
        <dbReference type="PROSITE" id="PS51105"/>
    </source>
</evidence>
<feature type="transmembrane region" description="Helical" evidence="9">
    <location>
        <begin position="233"/>
        <end position="251"/>
    </location>
</feature>
<evidence type="ECO:0000313" key="12">
    <source>
        <dbReference type="Proteomes" id="UP000824106"/>
    </source>
</evidence>
<dbReference type="GO" id="GO:0005886">
    <property type="term" value="C:plasma membrane"/>
    <property type="evidence" value="ECO:0007669"/>
    <property type="project" value="UniProtKB-SubCell"/>
</dbReference>
<dbReference type="InterPro" id="IPR003352">
    <property type="entry name" value="PTS_EIIC"/>
</dbReference>
<keyword evidence="5 9" id="KW-0812">Transmembrane</keyword>
<dbReference type="PANTHER" id="PTHR33989:SF11">
    <property type="entry name" value="LICHENAN PERMEASE IIC COMPONENT"/>
    <property type="match status" value="1"/>
</dbReference>
<feature type="transmembrane region" description="Helical" evidence="9">
    <location>
        <begin position="161"/>
        <end position="185"/>
    </location>
</feature>
<dbReference type="GO" id="GO:0009401">
    <property type="term" value="P:phosphoenolpyruvate-dependent sugar phosphotransferase system"/>
    <property type="evidence" value="ECO:0007669"/>
    <property type="project" value="InterPro"/>
</dbReference>
<comment type="function">
    <text evidence="8">The phosphoenolpyruvate-dependent sugar phosphotransferase system (PTS), a major carbohydrate active -transport system, catalyzes the phosphorylation of incoming sugar substrates concomitant with their translocation across the cell membrane.</text>
</comment>
<dbReference type="AlphaFoldDB" id="A0A9D2G333"/>
<dbReference type="InterPro" id="IPR051088">
    <property type="entry name" value="PTS_Sugar-EIIC/EIIB"/>
</dbReference>
<accession>A0A9D2G333</accession>
<dbReference type="Pfam" id="PF02378">
    <property type="entry name" value="PTS_EIIC"/>
    <property type="match status" value="1"/>
</dbReference>
<feature type="transmembrane region" description="Helical" evidence="9">
    <location>
        <begin position="331"/>
        <end position="351"/>
    </location>
</feature>
<evidence type="ECO:0000256" key="1">
    <source>
        <dbReference type="ARBA" id="ARBA00004651"/>
    </source>
</evidence>
<evidence type="ECO:0000256" key="8">
    <source>
        <dbReference type="PIRNR" id="PIRNR006351"/>
    </source>
</evidence>
<protein>
    <recommendedName>
        <fullName evidence="8">Permease IIC component</fullName>
    </recommendedName>
</protein>
<dbReference type="PIRSF" id="PIRSF006351">
    <property type="entry name" value="PTS_EIIC-Cellobiose"/>
    <property type="match status" value="1"/>
</dbReference>
<feature type="transmembrane region" description="Helical" evidence="9">
    <location>
        <begin position="380"/>
        <end position="400"/>
    </location>
</feature>
<organism evidence="11 12">
    <name type="scientific">Candidatus Atopostipes pullistercoris</name>
    <dbReference type="NCBI Taxonomy" id="2838467"/>
    <lineage>
        <taxon>Bacteria</taxon>
        <taxon>Bacillati</taxon>
        <taxon>Bacillota</taxon>
        <taxon>Bacilli</taxon>
        <taxon>Lactobacillales</taxon>
        <taxon>Carnobacteriaceae</taxon>
        <taxon>Atopostipes</taxon>
    </lineage>
</organism>
<feature type="transmembrane region" description="Helical" evidence="9">
    <location>
        <begin position="94"/>
        <end position="111"/>
    </location>
</feature>
<evidence type="ECO:0000256" key="7">
    <source>
        <dbReference type="ARBA" id="ARBA00023136"/>
    </source>
</evidence>
<evidence type="ECO:0000256" key="9">
    <source>
        <dbReference type="SAM" id="Phobius"/>
    </source>
</evidence>
<reference evidence="11" key="2">
    <citation type="submission" date="2021-04" db="EMBL/GenBank/DDBJ databases">
        <authorList>
            <person name="Gilroy R."/>
        </authorList>
    </citation>
    <scope>NUCLEOTIDE SEQUENCE</scope>
    <source>
        <strain evidence="11">CHK169-4300</strain>
    </source>
</reference>
<keyword evidence="3 8" id="KW-1003">Cell membrane</keyword>
<evidence type="ECO:0000256" key="3">
    <source>
        <dbReference type="ARBA" id="ARBA00022475"/>
    </source>
</evidence>